<organism evidence="2 3">
    <name type="scientific">Gnathostoma spinigerum</name>
    <dbReference type="NCBI Taxonomy" id="75299"/>
    <lineage>
        <taxon>Eukaryota</taxon>
        <taxon>Metazoa</taxon>
        <taxon>Ecdysozoa</taxon>
        <taxon>Nematoda</taxon>
        <taxon>Chromadorea</taxon>
        <taxon>Rhabditida</taxon>
        <taxon>Spirurina</taxon>
        <taxon>Gnathostomatomorpha</taxon>
        <taxon>Gnathostomatoidea</taxon>
        <taxon>Gnathostomatidae</taxon>
        <taxon>Gnathostoma</taxon>
    </lineage>
</organism>
<name>A0ABD6ETB1_9BILA</name>
<sequence>MASKFAATDRPPIDSQGPFPHRASTIRWRDKPVSGGGDDAAVAEQRRQSRLSSVSSSSSMRAIPSPVLGVFMARNCSLRRSKRSESYRSNKSQPFSDEDKVQMEKARVSKDNSCFVPESEAQTKESGGNVSSAPVGIRPSLSVIDEMADENRRENSPSKSVTTSTDSSDAYESVCSEATSPQRVDHRSTASDENNENIVISL</sequence>
<feature type="compositionally biased region" description="Basic and acidic residues" evidence="1">
    <location>
        <begin position="97"/>
        <end position="110"/>
    </location>
</feature>
<comment type="caution">
    <text evidence="2">The sequence shown here is derived from an EMBL/GenBank/DDBJ whole genome shotgun (WGS) entry which is preliminary data.</text>
</comment>
<dbReference type="Proteomes" id="UP001608902">
    <property type="component" value="Unassembled WGS sequence"/>
</dbReference>
<dbReference type="AlphaFoldDB" id="A0ABD6ETB1"/>
<feature type="compositionally biased region" description="Low complexity" evidence="1">
    <location>
        <begin position="50"/>
        <end position="64"/>
    </location>
</feature>
<keyword evidence="3" id="KW-1185">Reference proteome</keyword>
<accession>A0ABD6ETB1</accession>
<feature type="region of interest" description="Disordered" evidence="1">
    <location>
        <begin position="79"/>
        <end position="202"/>
    </location>
</feature>
<evidence type="ECO:0000313" key="3">
    <source>
        <dbReference type="Proteomes" id="UP001608902"/>
    </source>
</evidence>
<feature type="compositionally biased region" description="Low complexity" evidence="1">
    <location>
        <begin position="157"/>
        <end position="168"/>
    </location>
</feature>
<gene>
    <name evidence="2" type="ORF">AB6A40_009919</name>
</gene>
<evidence type="ECO:0000256" key="1">
    <source>
        <dbReference type="SAM" id="MobiDB-lite"/>
    </source>
</evidence>
<reference evidence="2 3" key="1">
    <citation type="submission" date="2024-08" db="EMBL/GenBank/DDBJ databases">
        <title>Gnathostoma spinigerum genome.</title>
        <authorList>
            <person name="Gonzalez-Bertolin B."/>
            <person name="Monzon S."/>
            <person name="Zaballos A."/>
            <person name="Jimenez P."/>
            <person name="Dekumyoy P."/>
            <person name="Varona S."/>
            <person name="Cuesta I."/>
            <person name="Sumanam S."/>
            <person name="Adisakwattana P."/>
            <person name="Gasser R.B."/>
            <person name="Hernandez-Gonzalez A."/>
            <person name="Young N.D."/>
            <person name="Perteguer M.J."/>
        </authorList>
    </citation>
    <scope>NUCLEOTIDE SEQUENCE [LARGE SCALE GENOMIC DNA]</scope>
    <source>
        <strain evidence="2">AL3</strain>
        <tissue evidence="2">Liver</tissue>
    </source>
</reference>
<feature type="region of interest" description="Disordered" evidence="1">
    <location>
        <begin position="1"/>
        <end position="64"/>
    </location>
</feature>
<proteinExistence type="predicted"/>
<dbReference type="EMBL" id="JBGFUD010011450">
    <property type="protein sequence ID" value="MFH4983210.1"/>
    <property type="molecule type" value="Genomic_DNA"/>
</dbReference>
<protein>
    <submittedName>
        <fullName evidence="2">Uncharacterized protein</fullName>
    </submittedName>
</protein>
<evidence type="ECO:0000313" key="2">
    <source>
        <dbReference type="EMBL" id="MFH4983210.1"/>
    </source>
</evidence>